<feature type="signal peptide" evidence="1">
    <location>
        <begin position="1"/>
        <end position="15"/>
    </location>
</feature>
<name>A0A9W4K7U5_9EURO</name>
<feature type="chain" id="PRO_5040980805" evidence="1">
    <location>
        <begin position="16"/>
        <end position="194"/>
    </location>
</feature>
<accession>A0A9W4K7U5</accession>
<organism evidence="2 3">
    <name type="scientific">Penicillium egyptiacum</name>
    <dbReference type="NCBI Taxonomy" id="1303716"/>
    <lineage>
        <taxon>Eukaryota</taxon>
        <taxon>Fungi</taxon>
        <taxon>Dikarya</taxon>
        <taxon>Ascomycota</taxon>
        <taxon>Pezizomycotina</taxon>
        <taxon>Eurotiomycetes</taxon>
        <taxon>Eurotiomycetidae</taxon>
        <taxon>Eurotiales</taxon>
        <taxon>Aspergillaceae</taxon>
        <taxon>Penicillium</taxon>
    </lineage>
</organism>
<dbReference type="Proteomes" id="UP001154252">
    <property type="component" value="Unassembled WGS sequence"/>
</dbReference>
<protein>
    <submittedName>
        <fullName evidence="2">Uncharacterized protein</fullName>
    </submittedName>
</protein>
<keyword evidence="3" id="KW-1185">Reference proteome</keyword>
<keyword evidence="1" id="KW-0732">Signal</keyword>
<comment type="caution">
    <text evidence="2">The sequence shown here is derived from an EMBL/GenBank/DDBJ whole genome shotgun (WGS) entry which is preliminary data.</text>
</comment>
<dbReference type="InterPro" id="IPR049168">
    <property type="entry name" value="Glyco_hydro_134"/>
</dbReference>
<evidence type="ECO:0000313" key="2">
    <source>
        <dbReference type="EMBL" id="CAG8887259.1"/>
    </source>
</evidence>
<dbReference type="EMBL" id="CAJVRC010000836">
    <property type="protein sequence ID" value="CAG8887259.1"/>
    <property type="molecule type" value="Genomic_DNA"/>
</dbReference>
<dbReference type="OrthoDB" id="2888121at2759"/>
<evidence type="ECO:0000313" key="3">
    <source>
        <dbReference type="Proteomes" id="UP001154252"/>
    </source>
</evidence>
<evidence type="ECO:0000256" key="1">
    <source>
        <dbReference type="SAM" id="SignalP"/>
    </source>
</evidence>
<reference evidence="2" key="1">
    <citation type="submission" date="2021-07" db="EMBL/GenBank/DDBJ databases">
        <authorList>
            <person name="Branca A.L. A."/>
        </authorList>
    </citation>
    <scope>NUCLEOTIDE SEQUENCE</scope>
</reference>
<dbReference type="AlphaFoldDB" id="A0A9W4K7U5"/>
<gene>
    <name evidence="2" type="ORF">PEGY_LOCUS1093</name>
</gene>
<proteinExistence type="predicted"/>
<dbReference type="Pfam" id="PF21087">
    <property type="entry name" value="Glyco_hydro_134"/>
    <property type="match status" value="1"/>
</dbReference>
<sequence>MQLLSLFTSLALVSAVVSSPAADLNVNVARAGDHHGSYTVPGLGVRKQEILKAGGNTRDMAIAMLETDTMTTDYKYGDGKTGDGTNFGVFKQNWFILRHSAADFKGSTVDQVDDGVILNTDLAKDIKARHEGEAHYGYEKWFSGHRNGESGLNNPGTDDIKTYMSGVAWIQQQLESDKKYQSDDTRFFVQVDAI</sequence>